<dbReference type="Proteomes" id="UP001224775">
    <property type="component" value="Unassembled WGS sequence"/>
</dbReference>
<comment type="caution">
    <text evidence="3">The sequence shown here is derived from an EMBL/GenBank/DDBJ whole genome shotgun (WGS) entry which is preliminary data.</text>
</comment>
<protein>
    <submittedName>
        <fullName evidence="3">Uncharacterized protein</fullName>
    </submittedName>
</protein>
<proteinExistence type="predicted"/>
<keyword evidence="1" id="KW-0812">Transmembrane</keyword>
<sequence length="268" mass="29069">MTATRLFLTAAAVMLSSAAAFNTIQPRMIATRTQTNNKSSVVSFMSSSSNNNNEHQNHFTSKPIVSTLTALSIFATLSTTPLLPNTNSAANAYEESDYASETVTTVVQRLKSSTGSIDDTFLALEDVAKIITEGKGVGGQLTYDGVKLNEGYVADEDTTIYNPGLSLLTESEKERLTDAIIQNRKVSLSSNQWNENNEYAFKFLKQKLDPLHMFELGGYLKILPFWGAALYLGALFVQQNSRGIFPLVYGLCALGVFGPVIVLVASGP</sequence>
<keyword evidence="1" id="KW-1133">Transmembrane helix</keyword>
<feature type="transmembrane region" description="Helical" evidence="1">
    <location>
        <begin position="216"/>
        <end position="237"/>
    </location>
</feature>
<evidence type="ECO:0000313" key="4">
    <source>
        <dbReference type="Proteomes" id="UP001224775"/>
    </source>
</evidence>
<accession>A0AAD8Y571</accession>
<evidence type="ECO:0000256" key="1">
    <source>
        <dbReference type="SAM" id="Phobius"/>
    </source>
</evidence>
<name>A0AAD8Y571_9STRA</name>
<feature type="signal peptide" evidence="2">
    <location>
        <begin position="1"/>
        <end position="20"/>
    </location>
</feature>
<keyword evidence="2" id="KW-0732">Signal</keyword>
<dbReference type="EMBL" id="JATAAI010000018">
    <property type="protein sequence ID" value="KAK1739279.1"/>
    <property type="molecule type" value="Genomic_DNA"/>
</dbReference>
<keyword evidence="1" id="KW-0472">Membrane</keyword>
<feature type="chain" id="PRO_5042245623" evidence="2">
    <location>
        <begin position="21"/>
        <end position="268"/>
    </location>
</feature>
<feature type="transmembrane region" description="Helical" evidence="1">
    <location>
        <begin position="244"/>
        <end position="265"/>
    </location>
</feature>
<keyword evidence="4" id="KW-1185">Reference proteome</keyword>
<reference evidence="3" key="1">
    <citation type="submission" date="2023-06" db="EMBL/GenBank/DDBJ databases">
        <title>Survivors Of The Sea: Transcriptome response of Skeletonema marinoi to long-term dormancy.</title>
        <authorList>
            <person name="Pinder M.I.M."/>
            <person name="Kourtchenko O."/>
            <person name="Robertson E.K."/>
            <person name="Larsson T."/>
            <person name="Maumus F."/>
            <person name="Osuna-Cruz C.M."/>
            <person name="Vancaester E."/>
            <person name="Stenow R."/>
            <person name="Vandepoele K."/>
            <person name="Ploug H."/>
            <person name="Bruchert V."/>
            <person name="Godhe A."/>
            <person name="Topel M."/>
        </authorList>
    </citation>
    <scope>NUCLEOTIDE SEQUENCE</scope>
    <source>
        <strain evidence="3">R05AC</strain>
    </source>
</reference>
<dbReference type="AlphaFoldDB" id="A0AAD8Y571"/>
<gene>
    <name evidence="3" type="ORF">QTG54_009822</name>
</gene>
<evidence type="ECO:0000256" key="2">
    <source>
        <dbReference type="SAM" id="SignalP"/>
    </source>
</evidence>
<evidence type="ECO:0000313" key="3">
    <source>
        <dbReference type="EMBL" id="KAK1739279.1"/>
    </source>
</evidence>
<organism evidence="3 4">
    <name type="scientific">Skeletonema marinoi</name>
    <dbReference type="NCBI Taxonomy" id="267567"/>
    <lineage>
        <taxon>Eukaryota</taxon>
        <taxon>Sar</taxon>
        <taxon>Stramenopiles</taxon>
        <taxon>Ochrophyta</taxon>
        <taxon>Bacillariophyta</taxon>
        <taxon>Coscinodiscophyceae</taxon>
        <taxon>Thalassiosirophycidae</taxon>
        <taxon>Thalassiosirales</taxon>
        <taxon>Skeletonemataceae</taxon>
        <taxon>Skeletonema</taxon>
        <taxon>Skeletonema marinoi-dohrnii complex</taxon>
    </lineage>
</organism>